<name>A0A4Z0LTS9_9GAMM</name>
<dbReference type="OrthoDB" id="162238at2"/>
<dbReference type="AlphaFoldDB" id="A0A4Z0LTS9"/>
<sequence>MSFAAMQPMYFELDKELDSASKLDIDKKLKELFQLDEPGTFSVVLYNDPINGVDYVTGVIKDVFGYSTTKAIWLMLKAHFTGKSSLWSGAHNEAKERMAQIVARGPDPNMLHKGAEPLKVSVQKNG</sequence>
<dbReference type="GO" id="GO:0006508">
    <property type="term" value="P:proteolysis"/>
    <property type="evidence" value="ECO:0007669"/>
    <property type="project" value="UniProtKB-KW"/>
</dbReference>
<dbReference type="RefSeq" id="WP_135446626.1">
    <property type="nucleotide sequence ID" value="NZ_SRLE01000023.1"/>
</dbReference>
<protein>
    <submittedName>
        <fullName evidence="2">ATP-dependent Clp protease adaptor ClpS</fullName>
    </submittedName>
</protein>
<reference evidence="2 3" key="1">
    <citation type="submission" date="2019-04" db="EMBL/GenBank/DDBJ databases">
        <title>Taxonomy of novel Haliea sp. from mangrove soil of West Coast of India.</title>
        <authorList>
            <person name="Verma A."/>
            <person name="Kumar P."/>
            <person name="Krishnamurthi S."/>
        </authorList>
    </citation>
    <scope>NUCLEOTIDE SEQUENCE [LARGE SCALE GENOMIC DNA]</scope>
    <source>
        <strain evidence="2 3">SAOS-164</strain>
    </source>
</reference>
<proteinExistence type="predicted"/>
<gene>
    <name evidence="2" type="ORF">E4634_20865</name>
</gene>
<dbReference type="InterPro" id="IPR003769">
    <property type="entry name" value="ClpS_core"/>
</dbReference>
<feature type="domain" description="Adaptor protein ClpS core" evidence="1">
    <location>
        <begin position="37"/>
        <end position="103"/>
    </location>
</feature>
<dbReference type="EMBL" id="SRLE01000023">
    <property type="protein sequence ID" value="TGD70682.1"/>
    <property type="molecule type" value="Genomic_DNA"/>
</dbReference>
<dbReference type="InterPro" id="IPR014719">
    <property type="entry name" value="Ribosomal_bL12_C/ClpS-like"/>
</dbReference>
<dbReference type="Gene3D" id="3.30.1390.10">
    <property type="match status" value="1"/>
</dbReference>
<dbReference type="Proteomes" id="UP000298050">
    <property type="component" value="Unassembled WGS sequence"/>
</dbReference>
<dbReference type="GO" id="GO:0030163">
    <property type="term" value="P:protein catabolic process"/>
    <property type="evidence" value="ECO:0007669"/>
    <property type="project" value="InterPro"/>
</dbReference>
<evidence type="ECO:0000313" key="2">
    <source>
        <dbReference type="EMBL" id="TGD70682.1"/>
    </source>
</evidence>
<organism evidence="2 3">
    <name type="scientific">Mangrovimicrobium sediminis</name>
    <dbReference type="NCBI Taxonomy" id="2562682"/>
    <lineage>
        <taxon>Bacteria</taxon>
        <taxon>Pseudomonadati</taxon>
        <taxon>Pseudomonadota</taxon>
        <taxon>Gammaproteobacteria</taxon>
        <taxon>Cellvibrionales</taxon>
        <taxon>Halieaceae</taxon>
        <taxon>Mangrovimicrobium</taxon>
    </lineage>
</organism>
<accession>A0A4Z0LTS9</accession>
<dbReference type="Pfam" id="PF02617">
    <property type="entry name" value="ClpS"/>
    <property type="match status" value="1"/>
</dbReference>
<dbReference type="GO" id="GO:0008233">
    <property type="term" value="F:peptidase activity"/>
    <property type="evidence" value="ECO:0007669"/>
    <property type="project" value="UniProtKB-KW"/>
</dbReference>
<dbReference type="SUPFAM" id="SSF54736">
    <property type="entry name" value="ClpS-like"/>
    <property type="match status" value="1"/>
</dbReference>
<comment type="caution">
    <text evidence="2">The sequence shown here is derived from an EMBL/GenBank/DDBJ whole genome shotgun (WGS) entry which is preliminary data.</text>
</comment>
<keyword evidence="3" id="KW-1185">Reference proteome</keyword>
<keyword evidence="2" id="KW-0645">Protease</keyword>
<keyword evidence="2" id="KW-0378">Hydrolase</keyword>
<evidence type="ECO:0000259" key="1">
    <source>
        <dbReference type="Pfam" id="PF02617"/>
    </source>
</evidence>
<evidence type="ECO:0000313" key="3">
    <source>
        <dbReference type="Proteomes" id="UP000298050"/>
    </source>
</evidence>